<dbReference type="AlphaFoldDB" id="A0A2S4JVM6"/>
<reference evidence="6" key="1">
    <citation type="submission" date="2015-12" db="EMBL/GenBank/DDBJ databases">
        <authorList>
            <person name="Lodha T.D."/>
            <person name="Chintalapati S."/>
            <person name="Chintalapati V.R."/>
            <person name="Sravanthi T."/>
        </authorList>
    </citation>
    <scope>NUCLEOTIDE SEQUENCE [LARGE SCALE GENOMIC DNA]</scope>
    <source>
        <strain evidence="6">JC133</strain>
    </source>
</reference>
<organism evidence="5 6">
    <name type="scientific">Alkalispirochaeta sphaeroplastigenens</name>
    <dbReference type="NCBI Taxonomy" id="1187066"/>
    <lineage>
        <taxon>Bacteria</taxon>
        <taxon>Pseudomonadati</taxon>
        <taxon>Spirochaetota</taxon>
        <taxon>Spirochaetia</taxon>
        <taxon>Spirochaetales</taxon>
        <taxon>Spirochaetaceae</taxon>
        <taxon>Alkalispirochaeta</taxon>
    </lineage>
</organism>
<dbReference type="NCBIfam" id="NF005308">
    <property type="entry name" value="PRK06840.1"/>
    <property type="match status" value="1"/>
</dbReference>
<dbReference type="PANTHER" id="PTHR34069:SF2">
    <property type="entry name" value="BETA-KETOACYL-[ACYL-CARRIER-PROTEIN] SYNTHASE III"/>
    <property type="match status" value="1"/>
</dbReference>
<evidence type="ECO:0000259" key="3">
    <source>
        <dbReference type="Pfam" id="PF08541"/>
    </source>
</evidence>
<dbReference type="Pfam" id="PF08545">
    <property type="entry name" value="ACP_syn_III"/>
    <property type="match status" value="1"/>
</dbReference>
<keyword evidence="1" id="KW-0808">Transferase</keyword>
<dbReference type="GO" id="GO:0006633">
    <property type="term" value="P:fatty acid biosynthetic process"/>
    <property type="evidence" value="ECO:0007669"/>
    <property type="project" value="InterPro"/>
</dbReference>
<evidence type="ECO:0000256" key="1">
    <source>
        <dbReference type="ARBA" id="ARBA00022679"/>
    </source>
</evidence>
<dbReference type="Proteomes" id="UP000237350">
    <property type="component" value="Unassembled WGS sequence"/>
</dbReference>
<dbReference type="Gene3D" id="3.40.47.10">
    <property type="match status" value="1"/>
</dbReference>
<gene>
    <name evidence="5" type="ORF">AU468_05270</name>
</gene>
<keyword evidence="6" id="KW-1185">Reference proteome</keyword>
<dbReference type="GO" id="GO:0004315">
    <property type="term" value="F:3-oxoacyl-[acyl-carrier-protein] synthase activity"/>
    <property type="evidence" value="ECO:0007669"/>
    <property type="project" value="InterPro"/>
</dbReference>
<dbReference type="EMBL" id="LPWH01000053">
    <property type="protein sequence ID" value="POR03572.1"/>
    <property type="molecule type" value="Genomic_DNA"/>
</dbReference>
<evidence type="ECO:0008006" key="7">
    <source>
        <dbReference type="Google" id="ProtNLM"/>
    </source>
</evidence>
<proteinExistence type="predicted"/>
<dbReference type="OrthoDB" id="9786707at2"/>
<dbReference type="InterPro" id="IPR013751">
    <property type="entry name" value="ACP_syn_III_N"/>
</dbReference>
<evidence type="ECO:0000313" key="6">
    <source>
        <dbReference type="Proteomes" id="UP000237350"/>
    </source>
</evidence>
<dbReference type="RefSeq" id="WP_103679823.1">
    <property type="nucleotide sequence ID" value="NZ_LPWH01000053.1"/>
</dbReference>
<dbReference type="InterPro" id="IPR016039">
    <property type="entry name" value="Thiolase-like"/>
</dbReference>
<accession>A0A2S4JVM6</accession>
<keyword evidence="2" id="KW-0012">Acyltransferase</keyword>
<feature type="domain" description="Beta-ketoacyl-[acyl-carrier-protein] synthase III N-terminal" evidence="4">
    <location>
        <begin position="107"/>
        <end position="188"/>
    </location>
</feature>
<dbReference type="Pfam" id="PF08541">
    <property type="entry name" value="ACP_syn_III_C"/>
    <property type="match status" value="1"/>
</dbReference>
<protein>
    <recommendedName>
        <fullName evidence="7">3-oxoacyl-ACP synthase</fullName>
    </recommendedName>
</protein>
<sequence>MNIGIMGIGTYLPEPRMTAQDIADKTEIPVEIIRDKFGVLQKPVPGPGDTTSSMAIKAAHKAIQQADIDAKDIDLVIWNGAQHKDYPCWLAGLSATHELGAVNAWSFDMEAMCGSMMAGIDTAKSLMLAKPKVNTVLLLSGYRNGDLIDLSVPDTRFMLDLGAGGAAVVLRKDYPRNLVLESSFKGDGSFAMDCYVPVMGTDSWPPKSEQLSDYHFMVRDSEQFKKKLGERTLPNFFSVIRESLADSGYSQKDIDYLAILHFKRSAHDMILDELGLSHEQTTYLNEYGHIGQNDQILSLELGLQNGRLKDGDLAVLVGAGLGFVWASTVIRWG</sequence>
<dbReference type="InterPro" id="IPR013747">
    <property type="entry name" value="ACP_syn_III_C"/>
</dbReference>
<evidence type="ECO:0000313" key="5">
    <source>
        <dbReference type="EMBL" id="POR03572.1"/>
    </source>
</evidence>
<evidence type="ECO:0000256" key="2">
    <source>
        <dbReference type="ARBA" id="ARBA00023315"/>
    </source>
</evidence>
<dbReference type="PANTHER" id="PTHR34069">
    <property type="entry name" value="3-OXOACYL-[ACYL-CARRIER-PROTEIN] SYNTHASE 3"/>
    <property type="match status" value="1"/>
</dbReference>
<dbReference type="SUPFAM" id="SSF53901">
    <property type="entry name" value="Thiolase-like"/>
    <property type="match status" value="1"/>
</dbReference>
<feature type="domain" description="Beta-ketoacyl-[acyl-carrier-protein] synthase III C-terminal" evidence="3">
    <location>
        <begin position="244"/>
        <end position="332"/>
    </location>
</feature>
<dbReference type="GO" id="GO:0044550">
    <property type="term" value="P:secondary metabolite biosynthetic process"/>
    <property type="evidence" value="ECO:0007669"/>
    <property type="project" value="TreeGrafter"/>
</dbReference>
<name>A0A2S4JVM6_9SPIO</name>
<comment type="caution">
    <text evidence="5">The sequence shown here is derived from an EMBL/GenBank/DDBJ whole genome shotgun (WGS) entry which is preliminary data.</text>
</comment>
<evidence type="ECO:0000259" key="4">
    <source>
        <dbReference type="Pfam" id="PF08545"/>
    </source>
</evidence>